<evidence type="ECO:0000313" key="2">
    <source>
        <dbReference type="Proteomes" id="UP001500968"/>
    </source>
</evidence>
<dbReference type="EMBL" id="BAABCR010000014">
    <property type="protein sequence ID" value="GAA4029999.1"/>
    <property type="molecule type" value="Genomic_DNA"/>
</dbReference>
<protein>
    <recommendedName>
        <fullName evidence="3">UDP-glycosyltransferase</fullName>
    </recommendedName>
</protein>
<proteinExistence type="predicted"/>
<gene>
    <name evidence="1" type="ORF">GCM10022386_12330</name>
</gene>
<evidence type="ECO:0000313" key="1">
    <source>
        <dbReference type="EMBL" id="GAA4029999.1"/>
    </source>
</evidence>
<sequence length="469" mass="54439">MAKNKVFLLLLDGVGLRNFAYSNFIAEGEKKNNDVVFWNKTHFPVESLGFKELKIENQKIHPVTDTLKKAKKDVNLNVFIQRTGDKVYNSYKFKFSYKTLNAAVKSMLARLLIFTLSSERGLQLLDKYINYFERKTKYYTHCQAVLQSEKPSVVFCTSQRHVQSIAPLLAAKDLGIPTVSFIFSWDNLPKATMVVETDYYLVWSEHMKAELLYYHPNIKENQILVTGTPQFEIHFEKESLLSREAFFEAHALDKNKKYICFSGDDVTTSPDDPKYLEDLALAITRLNKKNHNLGIVFRRCPVDFSSRYDAVLARYKDIIVAIDPIWKPFSSHWNTILPTKEDGVLFSNIAEHCEMVVNLGSTTLFDFVSHNKPCGYFRYNQFEQNNPKWDIFRCYKFVHFRSMHSAESVIWLDGPADIDSKIENVINNQHNINNDSAKKWFEKINQHPVDKASERIWESIEKITNGSLC</sequence>
<reference evidence="2" key="1">
    <citation type="journal article" date="2019" name="Int. J. Syst. Evol. Microbiol.">
        <title>The Global Catalogue of Microorganisms (GCM) 10K type strain sequencing project: providing services to taxonomists for standard genome sequencing and annotation.</title>
        <authorList>
            <consortium name="The Broad Institute Genomics Platform"/>
            <consortium name="The Broad Institute Genome Sequencing Center for Infectious Disease"/>
            <person name="Wu L."/>
            <person name="Ma J."/>
        </authorList>
    </citation>
    <scope>NUCLEOTIDE SEQUENCE [LARGE SCALE GENOMIC DNA]</scope>
    <source>
        <strain evidence="2">JCM 17064</strain>
    </source>
</reference>
<evidence type="ECO:0008006" key="3">
    <source>
        <dbReference type="Google" id="ProtNLM"/>
    </source>
</evidence>
<comment type="caution">
    <text evidence="1">The sequence shown here is derived from an EMBL/GenBank/DDBJ whole genome shotgun (WGS) entry which is preliminary data.</text>
</comment>
<dbReference type="SUPFAM" id="SSF53756">
    <property type="entry name" value="UDP-Glycosyltransferase/glycogen phosphorylase"/>
    <property type="match status" value="1"/>
</dbReference>
<keyword evidence="2" id="KW-1185">Reference proteome</keyword>
<dbReference type="Proteomes" id="UP001500968">
    <property type="component" value="Unassembled WGS sequence"/>
</dbReference>
<dbReference type="RefSeq" id="WP_324691510.1">
    <property type="nucleotide sequence ID" value="NZ_BAABCR010000014.1"/>
</dbReference>
<organism evidence="1 2">
    <name type="scientific">Flavobacterium cheonhonense</name>
    <dbReference type="NCBI Taxonomy" id="706185"/>
    <lineage>
        <taxon>Bacteria</taxon>
        <taxon>Pseudomonadati</taxon>
        <taxon>Bacteroidota</taxon>
        <taxon>Flavobacteriia</taxon>
        <taxon>Flavobacteriales</taxon>
        <taxon>Flavobacteriaceae</taxon>
        <taxon>Flavobacterium</taxon>
    </lineage>
</organism>
<name>A0ABP7TR50_9FLAO</name>
<accession>A0ABP7TR50</accession>